<dbReference type="AlphaFoldDB" id="N1VV15"/>
<name>N1VV15_9LEPT</name>
<evidence type="ECO:0000313" key="2">
    <source>
        <dbReference type="Proteomes" id="UP000012227"/>
    </source>
</evidence>
<comment type="caution">
    <text evidence="1">The sequence shown here is derived from an EMBL/GenBank/DDBJ whole genome shotgun (WGS) entry which is preliminary data.</text>
</comment>
<proteinExistence type="predicted"/>
<gene>
    <name evidence="1" type="ORF">LEP1GSC199_0646</name>
</gene>
<dbReference type="Proteomes" id="UP000012227">
    <property type="component" value="Unassembled WGS sequence"/>
</dbReference>
<dbReference type="STRING" id="1218591.LEP1GSC199_0646"/>
<reference evidence="1 2" key="1">
    <citation type="submission" date="2013-03" db="EMBL/GenBank/DDBJ databases">
        <authorList>
            <person name="Harkins D.M."/>
            <person name="Durkin A.S."/>
            <person name="Brinkac L.M."/>
            <person name="Haft D.H."/>
            <person name="Selengut J.D."/>
            <person name="Sanka R."/>
            <person name="DePew J."/>
            <person name="Purushe J."/>
            <person name="Galloway R.L."/>
            <person name="Vinetz J.M."/>
            <person name="Sutton G.G."/>
            <person name="Nierman W.C."/>
            <person name="Fouts D.E."/>
        </authorList>
    </citation>
    <scope>NUCLEOTIDE SEQUENCE [LARGE SCALE GENOMIC DNA]</scope>
    <source>
        <strain evidence="1 2">Waz Holland</strain>
    </source>
</reference>
<dbReference type="EMBL" id="AOGY02000086">
    <property type="protein sequence ID" value="EMY67779.1"/>
    <property type="molecule type" value="Genomic_DNA"/>
</dbReference>
<accession>N1VV15</accession>
<evidence type="ECO:0000313" key="1">
    <source>
        <dbReference type="EMBL" id="EMY67779.1"/>
    </source>
</evidence>
<organism evidence="1 2">
    <name type="scientific">Leptospira vanthielii serovar Holland str. Waz Holland = ATCC 700522</name>
    <dbReference type="NCBI Taxonomy" id="1218591"/>
    <lineage>
        <taxon>Bacteria</taxon>
        <taxon>Pseudomonadati</taxon>
        <taxon>Spirochaetota</taxon>
        <taxon>Spirochaetia</taxon>
        <taxon>Leptospirales</taxon>
        <taxon>Leptospiraceae</taxon>
        <taxon>Leptospira</taxon>
    </lineage>
</organism>
<dbReference type="RefSeq" id="WP_002992057.1">
    <property type="nucleotide sequence ID" value="NZ_AOGY02000086.1"/>
</dbReference>
<protein>
    <submittedName>
        <fullName evidence="1">Uncharacterized protein</fullName>
    </submittedName>
</protein>
<sequence>MENYKKIEEAIEKTGYISEHKVSNLFSDSEWYTINNRYYFDNTIGTEREIDLIAYKVATINEIKLFTAIIISVKKNSENSWVFLTKDINNQDPNVKYKPIDSWTNSKIFHKMETSSFILNRILEKSKSNPIHKYLFDLERNIFAFQEVNLKNATPQNDKRIYDSIITLIRSLHYEKEALNSRKENICVYNFLLVSVMELNSFEYYLSKNQSTINETDYLKYTNRFIVNQKESNNTVHFVKLKELENFINYLNLLHIWLQNEYTEQFKLYEKKIKTNYDFLTLFLDEIEKELSDDIRHSLQLLCDFYIDKFRYFLFSYNKEDDLIIIDLGIEDENILEKMNSNKHIKEKVQTTLTKYYMTNLNFKFKYNEYGDIPF</sequence>